<dbReference type="Proteomes" id="UP001495147">
    <property type="component" value="Unassembled WGS sequence"/>
</dbReference>
<dbReference type="SUPFAM" id="SSF101874">
    <property type="entry name" value="YceI-like"/>
    <property type="match status" value="1"/>
</dbReference>
<reference evidence="3 4" key="1">
    <citation type="submission" date="2024-05" db="EMBL/GenBank/DDBJ databases">
        <title>Roseateles sp. DJS-2-20 16S ribosomal RNA gene Genome sequencing and assembly.</title>
        <authorList>
            <person name="Woo H."/>
        </authorList>
    </citation>
    <scope>NUCLEOTIDE SEQUENCE [LARGE SCALE GENOMIC DNA]</scope>
    <source>
        <strain evidence="3 4">DJS-2-20</strain>
    </source>
</reference>
<dbReference type="EMBL" id="JBDPZD010000005">
    <property type="protein sequence ID" value="MEO3693012.1"/>
    <property type="molecule type" value="Genomic_DNA"/>
</dbReference>
<gene>
    <name evidence="3" type="ORF">ABDJ85_16185</name>
</gene>
<sequence>MLTIAADKLSALPMKHLLLALCLPMTLAQAAPVTYQIDPAHTFPSFEADHMGISVWRGKLNRSSGSVVYDKAAGTGTVEVSMDLASIDFGLSALNDWARGQALFNLASKPATAVYKGRLATPVNGVPSKVEGELSLNGVTRPVTLSISALKCVPHPLSKRDLCGADAYGSFQRDDFGLTAGKDYGFKMDVQLRIQIEAVATE</sequence>
<evidence type="ECO:0000313" key="3">
    <source>
        <dbReference type="EMBL" id="MEO3693012.1"/>
    </source>
</evidence>
<organism evidence="3 4">
    <name type="scientific">Roseateles paludis</name>
    <dbReference type="NCBI Taxonomy" id="3145238"/>
    <lineage>
        <taxon>Bacteria</taxon>
        <taxon>Pseudomonadati</taxon>
        <taxon>Pseudomonadota</taxon>
        <taxon>Betaproteobacteria</taxon>
        <taxon>Burkholderiales</taxon>
        <taxon>Sphaerotilaceae</taxon>
        <taxon>Roseateles</taxon>
    </lineage>
</organism>
<dbReference type="PANTHER" id="PTHR34406">
    <property type="entry name" value="PROTEIN YCEI"/>
    <property type="match status" value="1"/>
</dbReference>
<feature type="signal peptide" evidence="1">
    <location>
        <begin position="1"/>
        <end position="30"/>
    </location>
</feature>
<dbReference type="InterPro" id="IPR036761">
    <property type="entry name" value="TTHA0802/YceI-like_sf"/>
</dbReference>
<dbReference type="SMART" id="SM00867">
    <property type="entry name" value="YceI"/>
    <property type="match status" value="1"/>
</dbReference>
<dbReference type="Pfam" id="PF04264">
    <property type="entry name" value="YceI"/>
    <property type="match status" value="1"/>
</dbReference>
<dbReference type="InterPro" id="IPR007372">
    <property type="entry name" value="Lipid/polyisoprenoid-bd_YceI"/>
</dbReference>
<keyword evidence="4" id="KW-1185">Reference proteome</keyword>
<protein>
    <submittedName>
        <fullName evidence="3">YceI family protein</fullName>
    </submittedName>
</protein>
<evidence type="ECO:0000313" key="4">
    <source>
        <dbReference type="Proteomes" id="UP001495147"/>
    </source>
</evidence>
<comment type="caution">
    <text evidence="3">The sequence shown here is derived from an EMBL/GenBank/DDBJ whole genome shotgun (WGS) entry which is preliminary data.</text>
</comment>
<dbReference type="PANTHER" id="PTHR34406:SF1">
    <property type="entry name" value="PROTEIN YCEI"/>
    <property type="match status" value="1"/>
</dbReference>
<dbReference type="Gene3D" id="2.40.128.110">
    <property type="entry name" value="Lipid/polyisoprenoid-binding, YceI-like"/>
    <property type="match status" value="1"/>
</dbReference>
<name>A0ABV0G5K1_9BURK</name>
<evidence type="ECO:0000256" key="1">
    <source>
        <dbReference type="SAM" id="SignalP"/>
    </source>
</evidence>
<feature type="domain" description="Lipid/polyisoprenoid-binding YceI-like" evidence="2">
    <location>
        <begin position="34"/>
        <end position="199"/>
    </location>
</feature>
<accession>A0ABV0G5K1</accession>
<evidence type="ECO:0000259" key="2">
    <source>
        <dbReference type="SMART" id="SM00867"/>
    </source>
</evidence>
<proteinExistence type="predicted"/>
<keyword evidence="1" id="KW-0732">Signal</keyword>
<feature type="chain" id="PRO_5045374292" evidence="1">
    <location>
        <begin position="31"/>
        <end position="202"/>
    </location>
</feature>